<sequence>MTITEYSVEQIKDPFGIVPGARYEFILNIEVDEDDELYSENGLYIRAIYGVQEEKSGLVKYELYERGVDKYLDFELEDDEIAEVEKFCREHLE</sequence>
<dbReference type="InterPro" id="IPR045424">
    <property type="entry name" value="DUF6509"/>
</dbReference>
<name>A0ABW5QTL6_9BACL</name>
<dbReference type="Proteomes" id="UP001597493">
    <property type="component" value="Unassembled WGS sequence"/>
</dbReference>
<protein>
    <submittedName>
        <fullName evidence="1">DUF6509 family protein</fullName>
    </submittedName>
</protein>
<organism evidence="1 2">
    <name type="scientific">Paenibacillus thailandensis</name>
    <dbReference type="NCBI Taxonomy" id="393250"/>
    <lineage>
        <taxon>Bacteria</taxon>
        <taxon>Bacillati</taxon>
        <taxon>Bacillota</taxon>
        <taxon>Bacilli</taxon>
        <taxon>Bacillales</taxon>
        <taxon>Paenibacillaceae</taxon>
        <taxon>Paenibacillus</taxon>
    </lineage>
</organism>
<accession>A0ABW5QTL6</accession>
<dbReference type="EMBL" id="JBHUMY010000006">
    <property type="protein sequence ID" value="MFD2659781.1"/>
    <property type="molecule type" value="Genomic_DNA"/>
</dbReference>
<evidence type="ECO:0000313" key="1">
    <source>
        <dbReference type="EMBL" id="MFD2659781.1"/>
    </source>
</evidence>
<evidence type="ECO:0000313" key="2">
    <source>
        <dbReference type="Proteomes" id="UP001597493"/>
    </source>
</evidence>
<reference evidence="2" key="1">
    <citation type="journal article" date="2019" name="Int. J. Syst. Evol. Microbiol.">
        <title>The Global Catalogue of Microorganisms (GCM) 10K type strain sequencing project: providing services to taxonomists for standard genome sequencing and annotation.</title>
        <authorList>
            <consortium name="The Broad Institute Genomics Platform"/>
            <consortium name="The Broad Institute Genome Sequencing Center for Infectious Disease"/>
            <person name="Wu L."/>
            <person name="Ma J."/>
        </authorList>
    </citation>
    <scope>NUCLEOTIDE SEQUENCE [LARGE SCALE GENOMIC DNA]</scope>
    <source>
        <strain evidence="2">TISTR 1827</strain>
    </source>
</reference>
<dbReference type="RefSeq" id="WP_379270464.1">
    <property type="nucleotide sequence ID" value="NZ_JBHUMY010000006.1"/>
</dbReference>
<proteinExistence type="predicted"/>
<keyword evidence="2" id="KW-1185">Reference proteome</keyword>
<dbReference type="Pfam" id="PF20119">
    <property type="entry name" value="DUF6509"/>
    <property type="match status" value="1"/>
</dbReference>
<gene>
    <name evidence="1" type="ORF">ACFSW5_05805</name>
</gene>
<comment type="caution">
    <text evidence="1">The sequence shown here is derived from an EMBL/GenBank/DDBJ whole genome shotgun (WGS) entry which is preliminary data.</text>
</comment>